<sequence length="80" mass="8305">MRMGRDTVSDNDIAGGIQLGAGAAWGGTNTRGLGNVQTETNIGNLNIYTQATDAQGIVHDARRELGKNPLIGAMNGGNHE</sequence>
<dbReference type="EMBL" id="UGYN01000002">
    <property type="protein sequence ID" value="SUI50030.1"/>
    <property type="molecule type" value="Genomic_DNA"/>
</dbReference>
<evidence type="ECO:0000313" key="2">
    <source>
        <dbReference type="Proteomes" id="UP000255529"/>
    </source>
</evidence>
<accession>A0A379YTJ7</accession>
<reference evidence="1 2" key="1">
    <citation type="submission" date="2018-06" db="EMBL/GenBank/DDBJ databases">
        <authorList>
            <consortium name="Pathogen Informatics"/>
            <person name="Doyle S."/>
        </authorList>
    </citation>
    <scope>NUCLEOTIDE SEQUENCE [LARGE SCALE GENOMIC DNA]</scope>
    <source>
        <strain evidence="1 2">NCTC11544</strain>
    </source>
</reference>
<evidence type="ECO:0000313" key="1">
    <source>
        <dbReference type="EMBL" id="SUI50030.1"/>
    </source>
</evidence>
<gene>
    <name evidence="1" type="ORF">NCTC11544_01095</name>
</gene>
<name>A0A379YTJ7_9GAMM</name>
<organism evidence="1 2">
    <name type="scientific">Serratia quinivorans</name>
    <dbReference type="NCBI Taxonomy" id="137545"/>
    <lineage>
        <taxon>Bacteria</taxon>
        <taxon>Pseudomonadati</taxon>
        <taxon>Pseudomonadota</taxon>
        <taxon>Gammaproteobacteria</taxon>
        <taxon>Enterobacterales</taxon>
        <taxon>Yersiniaceae</taxon>
        <taxon>Serratia</taxon>
    </lineage>
</organism>
<protein>
    <submittedName>
        <fullName evidence="1">Uncharacterized protein</fullName>
    </submittedName>
</protein>
<proteinExistence type="predicted"/>
<dbReference type="Proteomes" id="UP000255529">
    <property type="component" value="Unassembled WGS sequence"/>
</dbReference>
<dbReference type="AlphaFoldDB" id="A0A379YTJ7"/>